<dbReference type="EMBL" id="CYGV01002044">
    <property type="protein sequence ID" value="CUA78511.1"/>
    <property type="molecule type" value="Genomic_DNA"/>
</dbReference>
<dbReference type="InterPro" id="IPR035396">
    <property type="entry name" value="Bac_rhamnosid6H"/>
</dbReference>
<dbReference type="Proteomes" id="UP000044841">
    <property type="component" value="Unassembled WGS sequence"/>
</dbReference>
<dbReference type="Gene3D" id="2.60.120.260">
    <property type="entry name" value="Galactose-binding domain-like"/>
    <property type="match status" value="1"/>
</dbReference>
<evidence type="ECO:0000313" key="4">
    <source>
        <dbReference type="Proteomes" id="UP000044841"/>
    </source>
</evidence>
<feature type="signal peptide" evidence="1">
    <location>
        <begin position="1"/>
        <end position="22"/>
    </location>
</feature>
<feature type="domain" description="Alpha-L-rhamnosidase six-hairpin glycosidase" evidence="2">
    <location>
        <begin position="259"/>
        <end position="504"/>
    </location>
</feature>
<dbReference type="GO" id="GO:0003824">
    <property type="term" value="F:catalytic activity"/>
    <property type="evidence" value="ECO:0007669"/>
    <property type="project" value="UniProtKB-ARBA"/>
</dbReference>
<evidence type="ECO:0000313" key="3">
    <source>
        <dbReference type="EMBL" id="CUA78511.1"/>
    </source>
</evidence>
<dbReference type="InterPro" id="IPR012341">
    <property type="entry name" value="6hp_glycosidase-like_sf"/>
</dbReference>
<sequence length="728" mass="80596">MAFRCLPALTILAAFYADTVHALYSPFSKLVFEATPTNGPWQSYSSSPESRIHTPVSVLFANGTISHANTLVAPEPYKSSLPPATLHGLSAALTLDFGKNIAGIPTITFGEGSQPGEIFGVAFAESKQFISRTSDRAMDFFVDDGALFHTIKPGGVEEWTPQYRHMRGAFRYMTLFLNSTGTVSITNVRCFNNMMPHWEDLRDYGGFFYSSDEFLNQIWYAGAYTIQLSTIPSTTGRGHDHFMERYGYDNSAVAGAGRAVLTDGARRDRTVWAGDRAISTTAQHYTLNDAITSQTGLEWLFDQQDPLTGQMPYAAPPIDEWGSDTYHMWSMVVLYDTYFYAGGDKEWLLEPRLHVSGEEVSLWQAAQRAINFSIKKLNAGPESQGKPGLLWVDHKLDWGRIDQGGYNLAANCIFVRALERMSQMAQDLGEGEKAPLWTELSNNVKRAINSELWDEVQGMYRDNTTSNLLPQDGNSLAVWFGVADSQAKASRISSGLTRNWNEYGAVAPESPGMISTFISGFELIAHFEAGEPQRAIDLIRLLWGYVWNAPYGVQSSLIEGYYKDGRCYYPFQAYDPSYISHAHPWASAPSIVLSRNVAGLSFTNSKHTTWSVIPEVRVGLEYVIAGVSSSDGRLLTSGWSMSSPWSFEIAIKAPAGARGVVGVPVVWGKDESYEIRLNGRVVTRGVGNEISSVDSTYEVLPRANGSQKHLLMEGLEQGNHFILVTFSH</sequence>
<evidence type="ECO:0000259" key="2">
    <source>
        <dbReference type="Pfam" id="PF17389"/>
    </source>
</evidence>
<dbReference type="Gene3D" id="1.50.10.10">
    <property type="match status" value="1"/>
</dbReference>
<organism evidence="3 4">
    <name type="scientific">Rhizoctonia solani</name>
    <dbReference type="NCBI Taxonomy" id="456999"/>
    <lineage>
        <taxon>Eukaryota</taxon>
        <taxon>Fungi</taxon>
        <taxon>Dikarya</taxon>
        <taxon>Basidiomycota</taxon>
        <taxon>Agaricomycotina</taxon>
        <taxon>Agaricomycetes</taxon>
        <taxon>Cantharellales</taxon>
        <taxon>Ceratobasidiaceae</taxon>
        <taxon>Rhizoctonia</taxon>
    </lineage>
</organism>
<evidence type="ECO:0000256" key="1">
    <source>
        <dbReference type="SAM" id="SignalP"/>
    </source>
</evidence>
<dbReference type="GO" id="GO:0005975">
    <property type="term" value="P:carbohydrate metabolic process"/>
    <property type="evidence" value="ECO:0007669"/>
    <property type="project" value="InterPro"/>
</dbReference>
<gene>
    <name evidence="3" type="ORF">RSOLAG22IIIB_07126</name>
</gene>
<dbReference type="PANTHER" id="PTHR34987:SF6">
    <property type="entry name" value="ALPHA-L-RHAMNOSIDASE SIX-HAIRPIN GLYCOSIDASE DOMAIN-CONTAINING PROTEIN"/>
    <property type="match status" value="1"/>
</dbReference>
<proteinExistence type="predicted"/>
<dbReference type="SUPFAM" id="SSF48208">
    <property type="entry name" value="Six-hairpin glycosidases"/>
    <property type="match status" value="1"/>
</dbReference>
<protein>
    <submittedName>
        <fullName evidence="3">Neutral trehalase</fullName>
    </submittedName>
</protein>
<feature type="chain" id="PRO_5005503030" evidence="1">
    <location>
        <begin position="23"/>
        <end position="728"/>
    </location>
</feature>
<dbReference type="PANTHER" id="PTHR34987">
    <property type="entry name" value="C, PUTATIVE (AFU_ORTHOLOGUE AFUA_3G02880)-RELATED"/>
    <property type="match status" value="1"/>
</dbReference>
<dbReference type="Pfam" id="PF17389">
    <property type="entry name" value="Bac_rhamnosid6H"/>
    <property type="match status" value="1"/>
</dbReference>
<keyword evidence="1" id="KW-0732">Signal</keyword>
<accession>A0A0K6GJ91</accession>
<keyword evidence="4" id="KW-1185">Reference proteome</keyword>
<dbReference type="InterPro" id="IPR008928">
    <property type="entry name" value="6-hairpin_glycosidase_sf"/>
</dbReference>
<dbReference type="AlphaFoldDB" id="A0A0K6GJ91"/>
<reference evidence="3 4" key="1">
    <citation type="submission" date="2015-07" db="EMBL/GenBank/DDBJ databases">
        <authorList>
            <person name="Noorani M."/>
        </authorList>
    </citation>
    <scope>NUCLEOTIDE SEQUENCE [LARGE SCALE GENOMIC DNA]</scope>
    <source>
        <strain evidence="3">BBA 69670</strain>
    </source>
</reference>
<name>A0A0K6GJ91_9AGAM</name>